<reference evidence="2 3" key="1">
    <citation type="submission" date="2018-11" db="EMBL/GenBank/DDBJ databases">
        <title>Photobacterium sp. BEI247 sp. nov., a marine bacterium isolated from Yongle Blue Hole in the South China Sea.</title>
        <authorList>
            <person name="Wang X."/>
        </authorList>
    </citation>
    <scope>NUCLEOTIDE SEQUENCE [LARGE SCALE GENOMIC DNA]</scope>
    <source>
        <strain evidence="3">BEI247</strain>
    </source>
</reference>
<dbReference type="AlphaFoldDB" id="A0A444JV24"/>
<feature type="chain" id="PRO_5019515685" evidence="1">
    <location>
        <begin position="19"/>
        <end position="149"/>
    </location>
</feature>
<sequence>MKKAFAIFLAFAALSISASELRVTVPLLSKHYFCASNQCLDLNETNLGVGVEYASYGVIGFENSYSRQSVAAYKRFEYDMNPYMGLGIRLGGVTGYKEESGMDVVPLAQPYLRVLPIDWFSFNIGVVPVGLIDTKNYNLVVTIDSQISF</sequence>
<dbReference type="OrthoDB" id="5815092at2"/>
<comment type="caution">
    <text evidence="2">The sequence shown here is derived from an EMBL/GenBank/DDBJ whole genome shotgun (WGS) entry which is preliminary data.</text>
</comment>
<evidence type="ECO:0000256" key="1">
    <source>
        <dbReference type="SAM" id="SignalP"/>
    </source>
</evidence>
<dbReference type="Proteomes" id="UP000287563">
    <property type="component" value="Unassembled WGS sequence"/>
</dbReference>
<dbReference type="Gene3D" id="2.40.160.20">
    <property type="match status" value="1"/>
</dbReference>
<evidence type="ECO:0000313" key="2">
    <source>
        <dbReference type="EMBL" id="RWX56927.1"/>
    </source>
</evidence>
<accession>A0A444JV24</accession>
<organism evidence="2 3">
    <name type="scientific">Photobacterium chitinilyticum</name>
    <dbReference type="NCBI Taxonomy" id="2485123"/>
    <lineage>
        <taxon>Bacteria</taxon>
        <taxon>Pseudomonadati</taxon>
        <taxon>Pseudomonadota</taxon>
        <taxon>Gammaproteobacteria</taxon>
        <taxon>Vibrionales</taxon>
        <taxon>Vibrionaceae</taxon>
        <taxon>Photobacterium</taxon>
    </lineage>
</organism>
<evidence type="ECO:0000313" key="3">
    <source>
        <dbReference type="Proteomes" id="UP000287563"/>
    </source>
</evidence>
<dbReference type="RefSeq" id="WP_128782244.1">
    <property type="nucleotide sequence ID" value="NZ_JAKJSG010000125.1"/>
</dbReference>
<dbReference type="EMBL" id="RJLM01000001">
    <property type="protein sequence ID" value="RWX56927.1"/>
    <property type="molecule type" value="Genomic_DNA"/>
</dbReference>
<protein>
    <submittedName>
        <fullName evidence="2">Uncharacterized protein</fullName>
    </submittedName>
</protein>
<keyword evidence="1" id="KW-0732">Signal</keyword>
<gene>
    <name evidence="2" type="ORF">EDI28_02465</name>
</gene>
<proteinExistence type="predicted"/>
<feature type="signal peptide" evidence="1">
    <location>
        <begin position="1"/>
        <end position="18"/>
    </location>
</feature>
<name>A0A444JV24_9GAMM</name>
<keyword evidence="3" id="KW-1185">Reference proteome</keyword>